<evidence type="ECO:0000256" key="3">
    <source>
        <dbReference type="ARBA" id="ARBA00022694"/>
    </source>
</evidence>
<keyword evidence="4 5" id="KW-0413">Isomerase</keyword>
<dbReference type="GO" id="GO:0003723">
    <property type="term" value="F:RNA binding"/>
    <property type="evidence" value="ECO:0007669"/>
    <property type="project" value="InterPro"/>
</dbReference>
<feature type="domain" description="tRNA pseudouridylate synthase B C-terminal" evidence="7">
    <location>
        <begin position="181"/>
        <end position="214"/>
    </location>
</feature>
<dbReference type="PANTHER" id="PTHR13767:SF2">
    <property type="entry name" value="PSEUDOURIDYLATE SYNTHASE TRUB1"/>
    <property type="match status" value="1"/>
</dbReference>
<evidence type="ECO:0000256" key="5">
    <source>
        <dbReference type="HAMAP-Rule" id="MF_01080"/>
    </source>
</evidence>
<evidence type="ECO:0000259" key="6">
    <source>
        <dbReference type="Pfam" id="PF01509"/>
    </source>
</evidence>
<comment type="catalytic activity">
    <reaction evidence="1 5">
        <text>uridine(55) in tRNA = pseudouridine(55) in tRNA</text>
        <dbReference type="Rhea" id="RHEA:42532"/>
        <dbReference type="Rhea" id="RHEA-COMP:10101"/>
        <dbReference type="Rhea" id="RHEA-COMP:10102"/>
        <dbReference type="ChEBI" id="CHEBI:65314"/>
        <dbReference type="ChEBI" id="CHEBI:65315"/>
        <dbReference type="EC" id="5.4.99.25"/>
    </reaction>
</comment>
<protein>
    <recommendedName>
        <fullName evidence="5">tRNA pseudouridine synthase B</fullName>
        <ecNumber evidence="5">5.4.99.25</ecNumber>
    </recommendedName>
    <alternativeName>
        <fullName evidence="5">tRNA pseudouridine(55) synthase</fullName>
        <shortName evidence="5">Psi55 synthase</shortName>
    </alternativeName>
    <alternativeName>
        <fullName evidence="5">tRNA pseudouridylate synthase</fullName>
    </alternativeName>
    <alternativeName>
        <fullName evidence="5">tRNA-uridine isomerase</fullName>
    </alternativeName>
</protein>
<keyword evidence="9" id="KW-1185">Reference proteome</keyword>
<dbReference type="PANTHER" id="PTHR13767">
    <property type="entry name" value="TRNA-PSEUDOURIDINE SYNTHASE"/>
    <property type="match status" value="1"/>
</dbReference>
<dbReference type="SUPFAM" id="SSF55120">
    <property type="entry name" value="Pseudouridine synthase"/>
    <property type="match status" value="1"/>
</dbReference>
<dbReference type="InterPro" id="IPR002501">
    <property type="entry name" value="PsdUridine_synth_N"/>
</dbReference>
<dbReference type="NCBIfam" id="TIGR00431">
    <property type="entry name" value="TruB"/>
    <property type="match status" value="1"/>
</dbReference>
<keyword evidence="3 5" id="KW-0819">tRNA processing</keyword>
<dbReference type="Proteomes" id="UP000289257">
    <property type="component" value="Unassembled WGS sequence"/>
</dbReference>
<dbReference type="EC" id="5.4.99.25" evidence="5"/>
<dbReference type="GO" id="GO:1990481">
    <property type="term" value="P:mRNA pseudouridine synthesis"/>
    <property type="evidence" value="ECO:0007669"/>
    <property type="project" value="TreeGrafter"/>
</dbReference>
<gene>
    <name evidence="5 8" type="primary">truB</name>
    <name evidence="8" type="ORF">EOT05_01585</name>
</gene>
<accession>A0A4Q0AH66</accession>
<comment type="function">
    <text evidence="5">Responsible for synthesis of pseudouridine from uracil-55 in the psi GC loop of transfer RNAs.</text>
</comment>
<organism evidence="8 9">
    <name type="scientific">Candidatus Microsaccharimonas sossegonensis</name>
    <dbReference type="NCBI Taxonomy" id="2506948"/>
    <lineage>
        <taxon>Bacteria</taxon>
        <taxon>Candidatus Saccharimonadota</taxon>
        <taxon>Candidatus Saccharimonadia</taxon>
        <taxon>Candidatus Saccharimonadales</taxon>
        <taxon>Candidatus Saccharimonadaceae</taxon>
        <taxon>Candidatus Microsaccharimonas</taxon>
    </lineage>
</organism>
<dbReference type="Gene3D" id="3.30.2350.10">
    <property type="entry name" value="Pseudouridine synthase"/>
    <property type="match status" value="1"/>
</dbReference>
<sequence length="221" mass="24158">MQEDSILLIDKPSGMTSFGVVARVRRKLSQQLGKKAKVGHTGTLDPFATGLMIIVTGKECRNAGTYSKLDKVYEAVVRLGQTSSTGDPEGEISDVSDIQPTLDEINDALRQFVGEIQQTPPIYSAIKINGQRAYKLARNGSTAETIEMPVRTVTIYSLELVEYTYPDIKVRVHVSSGTYIRTLAEDIGKVLGTGAYCTELRRTNIADFRVGDAVLLDVGQL</sequence>
<evidence type="ECO:0000256" key="2">
    <source>
        <dbReference type="ARBA" id="ARBA00005642"/>
    </source>
</evidence>
<dbReference type="AlphaFoldDB" id="A0A4Q0AH66"/>
<feature type="domain" description="Pseudouridine synthase II N-terminal" evidence="6">
    <location>
        <begin position="34"/>
        <end position="180"/>
    </location>
</feature>
<dbReference type="CDD" id="cd02573">
    <property type="entry name" value="PseudoU_synth_EcTruB"/>
    <property type="match status" value="1"/>
</dbReference>
<evidence type="ECO:0000313" key="8">
    <source>
        <dbReference type="EMBL" id="RWZ78433.1"/>
    </source>
</evidence>
<name>A0A4Q0AH66_9BACT</name>
<dbReference type="InterPro" id="IPR032819">
    <property type="entry name" value="TruB_C"/>
</dbReference>
<evidence type="ECO:0000256" key="4">
    <source>
        <dbReference type="ARBA" id="ARBA00023235"/>
    </source>
</evidence>
<dbReference type="Pfam" id="PF01509">
    <property type="entry name" value="TruB_N"/>
    <property type="match status" value="1"/>
</dbReference>
<dbReference type="HAMAP" id="MF_01080">
    <property type="entry name" value="TruB_bact"/>
    <property type="match status" value="1"/>
</dbReference>
<comment type="caution">
    <text evidence="8">The sequence shown here is derived from an EMBL/GenBank/DDBJ whole genome shotgun (WGS) entry which is preliminary data.</text>
</comment>
<dbReference type="InterPro" id="IPR020103">
    <property type="entry name" value="PsdUridine_synth_cat_dom_sf"/>
</dbReference>
<feature type="active site" description="Nucleophile" evidence="5">
    <location>
        <position position="45"/>
    </location>
</feature>
<comment type="similarity">
    <text evidence="2 5">Belongs to the pseudouridine synthase TruB family. Type 1 subfamily.</text>
</comment>
<dbReference type="GO" id="GO:0160148">
    <property type="term" value="F:tRNA pseudouridine(55) synthase activity"/>
    <property type="evidence" value="ECO:0007669"/>
    <property type="project" value="UniProtKB-EC"/>
</dbReference>
<dbReference type="EMBL" id="SCKX01000001">
    <property type="protein sequence ID" value="RWZ78433.1"/>
    <property type="molecule type" value="Genomic_DNA"/>
</dbReference>
<proteinExistence type="inferred from homology"/>
<evidence type="ECO:0000313" key="9">
    <source>
        <dbReference type="Proteomes" id="UP000289257"/>
    </source>
</evidence>
<dbReference type="GO" id="GO:0031119">
    <property type="term" value="P:tRNA pseudouridine synthesis"/>
    <property type="evidence" value="ECO:0007669"/>
    <property type="project" value="UniProtKB-UniRule"/>
</dbReference>
<reference evidence="8" key="1">
    <citation type="submission" date="2019-01" db="EMBL/GenBank/DDBJ databases">
        <title>Genomic signatures and co-occurrence patterns of the ultra-small Saccharimodia (Patescibacteria phylum) suggest a symbiotic lifestyle.</title>
        <authorList>
            <person name="Lemos L."/>
            <person name="Medeiros J."/>
            <person name="Andreote F."/>
            <person name="Fernandes G."/>
            <person name="Varani A."/>
            <person name="Oliveira G."/>
            <person name="Pylro V."/>
        </authorList>
    </citation>
    <scope>NUCLEOTIDE SEQUENCE [LARGE SCALE GENOMIC DNA]</scope>
    <source>
        <strain evidence="8">AMD02</strain>
    </source>
</reference>
<dbReference type="InterPro" id="IPR014780">
    <property type="entry name" value="tRNA_psdUridine_synth_TruB"/>
</dbReference>
<dbReference type="Pfam" id="PF16198">
    <property type="entry name" value="TruB_C_2"/>
    <property type="match status" value="1"/>
</dbReference>
<evidence type="ECO:0000256" key="1">
    <source>
        <dbReference type="ARBA" id="ARBA00000385"/>
    </source>
</evidence>
<evidence type="ECO:0000259" key="7">
    <source>
        <dbReference type="Pfam" id="PF16198"/>
    </source>
</evidence>